<dbReference type="GeneID" id="93575577"/>
<accession>A0A1L9U8R1</accession>
<dbReference type="EMBL" id="KV878692">
    <property type="protein sequence ID" value="OJJ68064.1"/>
    <property type="molecule type" value="Genomic_DNA"/>
</dbReference>
<proteinExistence type="predicted"/>
<organism evidence="1 2">
    <name type="scientific">Aspergillus brasiliensis (strain CBS 101740 / IMI 381727 / IBT 21946)</name>
    <dbReference type="NCBI Taxonomy" id="767769"/>
    <lineage>
        <taxon>Eukaryota</taxon>
        <taxon>Fungi</taxon>
        <taxon>Dikarya</taxon>
        <taxon>Ascomycota</taxon>
        <taxon>Pezizomycotina</taxon>
        <taxon>Eurotiomycetes</taxon>
        <taxon>Eurotiomycetidae</taxon>
        <taxon>Eurotiales</taxon>
        <taxon>Aspergillaceae</taxon>
        <taxon>Aspergillus</taxon>
        <taxon>Aspergillus subgen. Circumdati</taxon>
    </lineage>
</organism>
<protein>
    <submittedName>
        <fullName evidence="1">Uncharacterized protein</fullName>
    </submittedName>
</protein>
<name>A0A1L9U8R1_ASPBC</name>
<sequence>MLPAVLFYISSGAFSQTELQFSLIGTFILIVPRIASLLKNQTTTPSRLGHLLAPSYYSLTDQQARSWPYISFIRFPQLATHACLYPEISIHFTKTLSATTPCFGITSHSHCHSYSPYRSSSLGSRRESLGSSTWLDLGMFERSWQGSKNGWTGGRMAVT</sequence>
<reference evidence="2" key="1">
    <citation type="journal article" date="2017" name="Genome Biol.">
        <title>Comparative genomics reveals high biological diversity and specific adaptations in the industrially and medically important fungal genus Aspergillus.</title>
        <authorList>
            <person name="de Vries R.P."/>
            <person name="Riley R."/>
            <person name="Wiebenga A."/>
            <person name="Aguilar-Osorio G."/>
            <person name="Amillis S."/>
            <person name="Uchima C.A."/>
            <person name="Anderluh G."/>
            <person name="Asadollahi M."/>
            <person name="Askin M."/>
            <person name="Barry K."/>
            <person name="Battaglia E."/>
            <person name="Bayram O."/>
            <person name="Benocci T."/>
            <person name="Braus-Stromeyer S.A."/>
            <person name="Caldana C."/>
            <person name="Canovas D."/>
            <person name="Cerqueira G.C."/>
            <person name="Chen F."/>
            <person name="Chen W."/>
            <person name="Choi C."/>
            <person name="Clum A."/>
            <person name="Dos Santos R.A."/>
            <person name="Damasio A.R."/>
            <person name="Diallinas G."/>
            <person name="Emri T."/>
            <person name="Fekete E."/>
            <person name="Flipphi M."/>
            <person name="Freyberg S."/>
            <person name="Gallo A."/>
            <person name="Gournas C."/>
            <person name="Habgood R."/>
            <person name="Hainaut M."/>
            <person name="Harispe M.L."/>
            <person name="Henrissat B."/>
            <person name="Hilden K.S."/>
            <person name="Hope R."/>
            <person name="Hossain A."/>
            <person name="Karabika E."/>
            <person name="Karaffa L."/>
            <person name="Karanyi Z."/>
            <person name="Krasevec N."/>
            <person name="Kuo A."/>
            <person name="Kusch H."/>
            <person name="LaButti K."/>
            <person name="Lagendijk E.L."/>
            <person name="Lapidus A."/>
            <person name="Levasseur A."/>
            <person name="Lindquist E."/>
            <person name="Lipzen A."/>
            <person name="Logrieco A.F."/>
            <person name="MacCabe A."/>
            <person name="Maekelae M.R."/>
            <person name="Malavazi I."/>
            <person name="Melin P."/>
            <person name="Meyer V."/>
            <person name="Mielnichuk N."/>
            <person name="Miskei M."/>
            <person name="Molnar A.P."/>
            <person name="Mule G."/>
            <person name="Ngan C.Y."/>
            <person name="Orejas M."/>
            <person name="Orosz E."/>
            <person name="Ouedraogo J.P."/>
            <person name="Overkamp K.M."/>
            <person name="Park H.-S."/>
            <person name="Perrone G."/>
            <person name="Piumi F."/>
            <person name="Punt P.J."/>
            <person name="Ram A.F."/>
            <person name="Ramon A."/>
            <person name="Rauscher S."/>
            <person name="Record E."/>
            <person name="Riano-Pachon D.M."/>
            <person name="Robert V."/>
            <person name="Roehrig J."/>
            <person name="Ruller R."/>
            <person name="Salamov A."/>
            <person name="Salih N.S."/>
            <person name="Samson R.A."/>
            <person name="Sandor E."/>
            <person name="Sanguinetti M."/>
            <person name="Schuetze T."/>
            <person name="Sepcic K."/>
            <person name="Shelest E."/>
            <person name="Sherlock G."/>
            <person name="Sophianopoulou V."/>
            <person name="Squina F.M."/>
            <person name="Sun H."/>
            <person name="Susca A."/>
            <person name="Todd R.B."/>
            <person name="Tsang A."/>
            <person name="Unkles S.E."/>
            <person name="van de Wiele N."/>
            <person name="van Rossen-Uffink D."/>
            <person name="Oliveira J.V."/>
            <person name="Vesth T.C."/>
            <person name="Visser J."/>
            <person name="Yu J.-H."/>
            <person name="Zhou M."/>
            <person name="Andersen M.R."/>
            <person name="Archer D.B."/>
            <person name="Baker S.E."/>
            <person name="Benoit I."/>
            <person name="Brakhage A.A."/>
            <person name="Braus G.H."/>
            <person name="Fischer R."/>
            <person name="Frisvad J.C."/>
            <person name="Goldman G.H."/>
            <person name="Houbraken J."/>
            <person name="Oakley B."/>
            <person name="Pocsi I."/>
            <person name="Scazzocchio C."/>
            <person name="Seiboth B."/>
            <person name="vanKuyk P.A."/>
            <person name="Wortman J."/>
            <person name="Dyer P.S."/>
            <person name="Grigoriev I.V."/>
        </authorList>
    </citation>
    <scope>NUCLEOTIDE SEQUENCE [LARGE SCALE GENOMIC DNA]</scope>
    <source>
        <strain evidence="2">CBS 101740 / IMI 381727 / IBT 21946</strain>
    </source>
</reference>
<evidence type="ECO:0000313" key="2">
    <source>
        <dbReference type="Proteomes" id="UP000184499"/>
    </source>
</evidence>
<gene>
    <name evidence="1" type="ORF">ASPBRDRAFT_331861</name>
</gene>
<dbReference type="VEuPathDB" id="FungiDB:ASPBRDRAFT_331861"/>
<dbReference type="RefSeq" id="XP_067475313.1">
    <property type="nucleotide sequence ID" value="XM_067623089.1"/>
</dbReference>
<keyword evidence="2" id="KW-1185">Reference proteome</keyword>
<evidence type="ECO:0000313" key="1">
    <source>
        <dbReference type="EMBL" id="OJJ68064.1"/>
    </source>
</evidence>
<dbReference type="Proteomes" id="UP000184499">
    <property type="component" value="Unassembled WGS sequence"/>
</dbReference>
<dbReference type="AlphaFoldDB" id="A0A1L9U8R1"/>